<dbReference type="Pfam" id="PF05699">
    <property type="entry name" value="Dimer_Tnp_hAT"/>
    <property type="match status" value="1"/>
</dbReference>
<dbReference type="InterPro" id="IPR012337">
    <property type="entry name" value="RNaseH-like_sf"/>
</dbReference>
<feature type="domain" description="HAT C-terminal dimerisation" evidence="1">
    <location>
        <begin position="191"/>
        <end position="246"/>
    </location>
</feature>
<evidence type="ECO:0000259" key="1">
    <source>
        <dbReference type="Pfam" id="PF05699"/>
    </source>
</evidence>
<proteinExistence type="predicted"/>
<sequence length="294" mass="34934">MLDEESDRKTIQLSKGFLNEMNNFEFTLLAVVFNDIFCLTGDLFGILQKKSLDINYCLLKIKSTREIINSKRNEDDFMQIFEKTNKMTPTTRKRTERTLTDDEIYQNYRVLFYEILDNISMEMDVRFKDCEKLQFLSLVDTTKFEKFTTDFPATAVQNLQQCYPQLFNKTQRLKNELCLLYADEMYRNITIEKALQLLQENKDVFQEVYKLFSLVLTIPSTSVSVERCFSCLKRIKTYTINNIPQDRFSLENISINSIQLDLLQDLMKKQPFYEDITDRFAALKDRKIDLTYKK</sequence>
<gene>
    <name evidence="2" type="ORF">NQ314_002589</name>
</gene>
<evidence type="ECO:0000313" key="3">
    <source>
        <dbReference type="Proteomes" id="UP001162156"/>
    </source>
</evidence>
<dbReference type="GO" id="GO:0046983">
    <property type="term" value="F:protein dimerization activity"/>
    <property type="evidence" value="ECO:0007669"/>
    <property type="project" value="InterPro"/>
</dbReference>
<dbReference type="InterPro" id="IPR008906">
    <property type="entry name" value="HATC_C_dom"/>
</dbReference>
<dbReference type="Proteomes" id="UP001162156">
    <property type="component" value="Unassembled WGS sequence"/>
</dbReference>
<dbReference type="SUPFAM" id="SSF53098">
    <property type="entry name" value="Ribonuclease H-like"/>
    <property type="match status" value="1"/>
</dbReference>
<protein>
    <recommendedName>
        <fullName evidence="1">HAT C-terminal dimerisation domain-containing protein</fullName>
    </recommendedName>
</protein>
<accession>A0AAV8ZR95</accession>
<organism evidence="2 3">
    <name type="scientific">Rhamnusium bicolor</name>
    <dbReference type="NCBI Taxonomy" id="1586634"/>
    <lineage>
        <taxon>Eukaryota</taxon>
        <taxon>Metazoa</taxon>
        <taxon>Ecdysozoa</taxon>
        <taxon>Arthropoda</taxon>
        <taxon>Hexapoda</taxon>
        <taxon>Insecta</taxon>
        <taxon>Pterygota</taxon>
        <taxon>Neoptera</taxon>
        <taxon>Endopterygota</taxon>
        <taxon>Coleoptera</taxon>
        <taxon>Polyphaga</taxon>
        <taxon>Cucujiformia</taxon>
        <taxon>Chrysomeloidea</taxon>
        <taxon>Cerambycidae</taxon>
        <taxon>Lepturinae</taxon>
        <taxon>Rhagiini</taxon>
        <taxon>Rhamnusium</taxon>
    </lineage>
</organism>
<evidence type="ECO:0000313" key="2">
    <source>
        <dbReference type="EMBL" id="KAJ8967892.1"/>
    </source>
</evidence>
<reference evidence="2" key="1">
    <citation type="journal article" date="2023" name="Insect Mol. Biol.">
        <title>Genome sequencing provides insights into the evolution of gene families encoding plant cell wall-degrading enzymes in longhorned beetles.</title>
        <authorList>
            <person name="Shin N.R."/>
            <person name="Okamura Y."/>
            <person name="Kirsch R."/>
            <person name="Pauchet Y."/>
        </authorList>
    </citation>
    <scope>NUCLEOTIDE SEQUENCE</scope>
    <source>
        <strain evidence="2">RBIC_L_NR</strain>
    </source>
</reference>
<comment type="caution">
    <text evidence="2">The sequence shown here is derived from an EMBL/GenBank/DDBJ whole genome shotgun (WGS) entry which is preliminary data.</text>
</comment>
<keyword evidence="3" id="KW-1185">Reference proteome</keyword>
<dbReference type="PANTHER" id="PTHR46289:SF14">
    <property type="entry name" value="DUF4371 DOMAIN-CONTAINING PROTEIN"/>
    <property type="match status" value="1"/>
</dbReference>
<dbReference type="EMBL" id="JANEYF010000801">
    <property type="protein sequence ID" value="KAJ8967892.1"/>
    <property type="molecule type" value="Genomic_DNA"/>
</dbReference>
<dbReference type="PANTHER" id="PTHR46289">
    <property type="entry name" value="52 KDA REPRESSOR OF THE INHIBITOR OF THE PROTEIN KINASE-LIKE PROTEIN-RELATED"/>
    <property type="match status" value="1"/>
</dbReference>
<name>A0AAV8ZR95_9CUCU</name>
<dbReference type="InterPro" id="IPR052958">
    <property type="entry name" value="IFN-induced_PKR_regulator"/>
</dbReference>
<dbReference type="AlphaFoldDB" id="A0AAV8ZR95"/>